<reference evidence="10 11" key="1">
    <citation type="journal article" date="2025" name="Int. J. Syst. Evol. Microbiol.">
        <title>Desulfovibrio falkowii sp. nov., Porphyromonas miyakawae sp. nov., Mediterraneibacter flintii sp. nov. and Owariibacterium komagatae gen. nov., sp. nov., isolated from human faeces.</title>
        <authorList>
            <person name="Hamaguchi T."/>
            <person name="Ohara M."/>
            <person name="Hisatomi A."/>
            <person name="Sekiguchi K."/>
            <person name="Takeda J.I."/>
            <person name="Ueyama J."/>
            <person name="Ito M."/>
            <person name="Nishiwaki H."/>
            <person name="Ogi T."/>
            <person name="Hirayama M."/>
            <person name="Ohkuma M."/>
            <person name="Sakamoto M."/>
            <person name="Ohno K."/>
        </authorList>
    </citation>
    <scope>NUCLEOTIDE SEQUENCE [LARGE SCALE GENOMIC DNA]</scope>
    <source>
        <strain evidence="10 11">13CB11C</strain>
    </source>
</reference>
<name>A0ABQ0E218_9PORP</name>
<gene>
    <name evidence="10" type="ORF">Tsumi_08360</name>
</gene>
<keyword evidence="2" id="KW-1003">Cell membrane</keyword>
<dbReference type="PANTHER" id="PTHR34390:SF1">
    <property type="entry name" value="SUCCINATE TRANSPORTER SUBUNIT YJJB-RELATED"/>
    <property type="match status" value="1"/>
</dbReference>
<feature type="transmembrane region" description="Helical" evidence="8">
    <location>
        <begin position="128"/>
        <end position="153"/>
    </location>
</feature>
<accession>A0ABQ0E218</accession>
<comment type="similarity">
    <text evidence="7">Belongs to the ThrE exporter (TC 2.A.79) family.</text>
</comment>
<protein>
    <submittedName>
        <fullName evidence="10">Threonine/serine exporter family protein</fullName>
    </submittedName>
</protein>
<evidence type="ECO:0000256" key="3">
    <source>
        <dbReference type="ARBA" id="ARBA00022519"/>
    </source>
</evidence>
<dbReference type="InterPro" id="IPR024528">
    <property type="entry name" value="ThrE_2"/>
</dbReference>
<dbReference type="EMBL" id="BAAFSF010000001">
    <property type="protein sequence ID" value="GAB1251732.1"/>
    <property type="molecule type" value="Genomic_DNA"/>
</dbReference>
<keyword evidence="6 8" id="KW-0472">Membrane</keyword>
<evidence type="ECO:0000256" key="7">
    <source>
        <dbReference type="ARBA" id="ARBA00034125"/>
    </source>
</evidence>
<comment type="subcellular location">
    <subcellularLocation>
        <location evidence="1">Cell membrane</location>
        <topology evidence="1">Multi-pass membrane protein</topology>
    </subcellularLocation>
</comment>
<sequence>MMMLIVDLLLDGLFAALAAMGFGAISDPPLKAYGSIALLAAVGHALRFFLMTICGVNIAIGSLCASLTIGFGALWLGKRIRTPITVLSIPALLPMIPGKYAYNMFFAQIMFLQNLGSTEGQQKYMEMFFFNTMVAVTVIFVLAVGATLPILLFPKRTFSLTRKKQ</sequence>
<evidence type="ECO:0000256" key="6">
    <source>
        <dbReference type="ARBA" id="ARBA00023136"/>
    </source>
</evidence>
<evidence type="ECO:0000313" key="10">
    <source>
        <dbReference type="EMBL" id="GAB1251732.1"/>
    </source>
</evidence>
<keyword evidence="3" id="KW-0997">Cell inner membrane</keyword>
<feature type="transmembrane region" description="Helical" evidence="8">
    <location>
        <begin position="47"/>
        <end position="77"/>
    </location>
</feature>
<organism evidence="10 11">
    <name type="scientific">Porphyromonas miyakawae</name>
    <dbReference type="NCBI Taxonomy" id="3137470"/>
    <lineage>
        <taxon>Bacteria</taxon>
        <taxon>Pseudomonadati</taxon>
        <taxon>Bacteroidota</taxon>
        <taxon>Bacteroidia</taxon>
        <taxon>Bacteroidales</taxon>
        <taxon>Porphyromonadaceae</taxon>
        <taxon>Porphyromonas</taxon>
    </lineage>
</organism>
<feature type="transmembrane region" description="Helical" evidence="8">
    <location>
        <begin position="84"/>
        <end position="102"/>
    </location>
</feature>
<keyword evidence="5 8" id="KW-1133">Transmembrane helix</keyword>
<feature type="domain" description="Threonine/Serine exporter ThrE" evidence="9">
    <location>
        <begin position="12"/>
        <end position="150"/>
    </location>
</feature>
<keyword evidence="4 8" id="KW-0812">Transmembrane</keyword>
<evidence type="ECO:0000256" key="5">
    <source>
        <dbReference type="ARBA" id="ARBA00022989"/>
    </source>
</evidence>
<evidence type="ECO:0000256" key="1">
    <source>
        <dbReference type="ARBA" id="ARBA00004651"/>
    </source>
</evidence>
<evidence type="ECO:0000256" key="2">
    <source>
        <dbReference type="ARBA" id="ARBA00022475"/>
    </source>
</evidence>
<dbReference type="PANTHER" id="PTHR34390">
    <property type="entry name" value="UPF0442 PROTEIN YJJB-RELATED"/>
    <property type="match status" value="1"/>
</dbReference>
<dbReference type="InterPro" id="IPR050539">
    <property type="entry name" value="ThrE_Dicarb/AminoAcid_Exp"/>
</dbReference>
<evidence type="ECO:0000256" key="8">
    <source>
        <dbReference type="SAM" id="Phobius"/>
    </source>
</evidence>
<evidence type="ECO:0000313" key="11">
    <source>
        <dbReference type="Proteomes" id="UP001628220"/>
    </source>
</evidence>
<evidence type="ECO:0000259" key="9">
    <source>
        <dbReference type="Pfam" id="PF12821"/>
    </source>
</evidence>
<dbReference type="Pfam" id="PF12821">
    <property type="entry name" value="ThrE_2"/>
    <property type="match status" value="1"/>
</dbReference>
<dbReference type="Proteomes" id="UP001628220">
    <property type="component" value="Unassembled WGS sequence"/>
</dbReference>
<comment type="caution">
    <text evidence="10">The sequence shown here is derived from an EMBL/GenBank/DDBJ whole genome shotgun (WGS) entry which is preliminary data.</text>
</comment>
<evidence type="ECO:0000256" key="4">
    <source>
        <dbReference type="ARBA" id="ARBA00022692"/>
    </source>
</evidence>
<keyword evidence="11" id="KW-1185">Reference proteome</keyword>
<proteinExistence type="inferred from homology"/>